<dbReference type="GO" id="GO:0005634">
    <property type="term" value="C:nucleus"/>
    <property type="evidence" value="ECO:0007669"/>
    <property type="project" value="TreeGrafter"/>
</dbReference>
<sequence length="464" mass="52000">MTSVLCQLRYPPTGFTDRLPGEKKRAAATPQVPIVGGQCQLCRISLVTKNKWTAHAQTGEEFRVRMDDSILQSNTVLSDVHLLRRNGLTDRHLMTRLNSVGQPVFRSRFQFLTDQDSTMPGSRLKRPADTDDGENEDTVDTPETAGLYTNPVLDEDGDFDIPHRPRSKPEREVTSPVILHQSDSGPKQQDYDDEETPSMDVLTIEHTMATPLCDVGKQIWRGAFLLADFILSDPAQFAGATVLELGAGTGVSSIVMAMAAKMVYSTDIGADLLSMCRTNMTVNGHLMSGKVKVRHLDWLQTDLRIDADLDFSWTQEEVLDMYENTTVIMAADVCYDDELTDALFRTVSRLCSRFGHLCNIFVSIEKRMNFSLCTLDVACEAYDHFQRCVTHLQEDQRSFSVQKLKTDFPQALRYERVPQLELWKITANPSSPVDKEKSLQPTAAATESELDPRVGVQNRAENLG</sequence>
<name>A0A4Z2BSE9_9TELE</name>
<keyword evidence="1" id="KW-0808">Transferase</keyword>
<dbReference type="GO" id="GO:0008276">
    <property type="term" value="F:protein methyltransferase activity"/>
    <property type="evidence" value="ECO:0007669"/>
    <property type="project" value="InterPro"/>
</dbReference>
<keyword evidence="1" id="KW-0489">Methyltransferase</keyword>
<dbReference type="PANTHER" id="PTHR23108:SF0">
    <property type="entry name" value="METHYLTRANSFERASE-LIKE PROTEIN 22"/>
    <property type="match status" value="1"/>
</dbReference>
<evidence type="ECO:0000256" key="2">
    <source>
        <dbReference type="ARBA" id="ARBA00022691"/>
    </source>
</evidence>
<evidence type="ECO:0000313" key="5">
    <source>
        <dbReference type="Proteomes" id="UP000516260"/>
    </source>
</evidence>
<proteinExistence type="predicted"/>
<evidence type="ECO:0000256" key="1">
    <source>
        <dbReference type="ARBA" id="ARBA00022603"/>
    </source>
</evidence>
<dbReference type="EMBL" id="SWLE01000011">
    <property type="protein sequence ID" value="TNM94506.1"/>
    <property type="molecule type" value="Genomic_DNA"/>
</dbReference>
<dbReference type="InterPro" id="IPR029063">
    <property type="entry name" value="SAM-dependent_MTases_sf"/>
</dbReference>
<comment type="caution">
    <text evidence="4">The sequence shown here is derived from an EMBL/GenBank/DDBJ whole genome shotgun (WGS) entry which is preliminary data.</text>
</comment>
<dbReference type="Proteomes" id="UP000516260">
    <property type="component" value="Chromosome 19"/>
</dbReference>
<accession>A0A4Z2BSE9</accession>
<dbReference type="GO" id="GO:0032259">
    <property type="term" value="P:methylation"/>
    <property type="evidence" value="ECO:0007669"/>
    <property type="project" value="UniProtKB-KW"/>
</dbReference>
<evidence type="ECO:0000256" key="3">
    <source>
        <dbReference type="SAM" id="MobiDB-lite"/>
    </source>
</evidence>
<dbReference type="PANTHER" id="PTHR23108">
    <property type="entry name" value="METHYLTRANSFERASE-RELATED"/>
    <property type="match status" value="1"/>
</dbReference>
<dbReference type="CDD" id="cd02440">
    <property type="entry name" value="AdoMet_MTases"/>
    <property type="match status" value="1"/>
</dbReference>
<feature type="compositionally biased region" description="Acidic residues" evidence="3">
    <location>
        <begin position="130"/>
        <end position="140"/>
    </location>
</feature>
<protein>
    <submittedName>
        <fullName evidence="4">Uncharacterized protein</fullName>
    </submittedName>
</protein>
<reference evidence="4 5" key="1">
    <citation type="submission" date="2019-04" db="EMBL/GenBank/DDBJ databases">
        <title>The sequence and de novo assembly of Takifugu bimaculatus genome using PacBio and Hi-C technologies.</title>
        <authorList>
            <person name="Xu P."/>
            <person name="Liu B."/>
            <person name="Zhou Z."/>
        </authorList>
    </citation>
    <scope>NUCLEOTIDE SEQUENCE [LARGE SCALE GENOMIC DNA]</scope>
    <source>
        <strain evidence="4">TB-2018</strain>
        <tissue evidence="4">Muscle</tissue>
    </source>
</reference>
<dbReference type="InterPro" id="IPR038899">
    <property type="entry name" value="METTL22"/>
</dbReference>
<organism evidence="4 5">
    <name type="scientific">Takifugu bimaculatus</name>
    <dbReference type="NCBI Taxonomy" id="433685"/>
    <lineage>
        <taxon>Eukaryota</taxon>
        <taxon>Metazoa</taxon>
        <taxon>Chordata</taxon>
        <taxon>Craniata</taxon>
        <taxon>Vertebrata</taxon>
        <taxon>Euteleostomi</taxon>
        <taxon>Actinopterygii</taxon>
        <taxon>Neopterygii</taxon>
        <taxon>Teleostei</taxon>
        <taxon>Neoteleostei</taxon>
        <taxon>Acanthomorphata</taxon>
        <taxon>Eupercaria</taxon>
        <taxon>Tetraodontiformes</taxon>
        <taxon>Tetradontoidea</taxon>
        <taxon>Tetraodontidae</taxon>
        <taxon>Takifugu</taxon>
    </lineage>
</organism>
<keyword evidence="5" id="KW-1185">Reference proteome</keyword>
<feature type="compositionally biased region" description="Basic and acidic residues" evidence="3">
    <location>
        <begin position="160"/>
        <end position="173"/>
    </location>
</feature>
<dbReference type="Pfam" id="PF10294">
    <property type="entry name" value="Methyltransf_16"/>
    <property type="match status" value="1"/>
</dbReference>
<dbReference type="SUPFAM" id="SSF53335">
    <property type="entry name" value="S-adenosyl-L-methionine-dependent methyltransferases"/>
    <property type="match status" value="1"/>
</dbReference>
<dbReference type="InterPro" id="IPR019410">
    <property type="entry name" value="Methyltransf_16"/>
</dbReference>
<evidence type="ECO:0000313" key="4">
    <source>
        <dbReference type="EMBL" id="TNM94506.1"/>
    </source>
</evidence>
<feature type="region of interest" description="Disordered" evidence="3">
    <location>
        <begin position="429"/>
        <end position="464"/>
    </location>
</feature>
<dbReference type="Gene3D" id="3.40.50.150">
    <property type="entry name" value="Vaccinia Virus protein VP39"/>
    <property type="match status" value="1"/>
</dbReference>
<gene>
    <name evidence="4" type="ORF">fugu_017265</name>
</gene>
<keyword evidence="2" id="KW-0949">S-adenosyl-L-methionine</keyword>
<feature type="region of interest" description="Disordered" evidence="3">
    <location>
        <begin position="113"/>
        <end position="196"/>
    </location>
</feature>
<dbReference type="AlphaFoldDB" id="A0A4Z2BSE9"/>